<dbReference type="PROSITE" id="PS51085">
    <property type="entry name" value="2FE2S_FER_2"/>
    <property type="match status" value="1"/>
</dbReference>
<proteinExistence type="inferred from homology"/>
<feature type="domain" description="2Fe-2S ferredoxin-type" evidence="7">
    <location>
        <begin position="5"/>
        <end position="106"/>
    </location>
</feature>
<dbReference type="InterPro" id="IPR012675">
    <property type="entry name" value="Beta-grasp_dom_sf"/>
</dbReference>
<accession>A0A4Z1TCC8</accession>
<dbReference type="GO" id="GO:0009055">
    <property type="term" value="F:electron transfer activity"/>
    <property type="evidence" value="ECO:0007669"/>
    <property type="project" value="TreeGrafter"/>
</dbReference>
<dbReference type="InterPro" id="IPR001055">
    <property type="entry name" value="Adrenodoxin-like"/>
</dbReference>
<dbReference type="VEuPathDB" id="GiardiaDB:GMRT_fx013"/>
<dbReference type="InterPro" id="IPR036010">
    <property type="entry name" value="2Fe-2S_ferredoxin-like_sf"/>
</dbReference>
<dbReference type="GO" id="GO:0140647">
    <property type="term" value="P:P450-containing electron transport chain"/>
    <property type="evidence" value="ECO:0007669"/>
    <property type="project" value="InterPro"/>
</dbReference>
<evidence type="ECO:0000256" key="4">
    <source>
        <dbReference type="ARBA" id="ARBA00023004"/>
    </source>
</evidence>
<evidence type="ECO:0000313" key="9">
    <source>
        <dbReference type="Proteomes" id="UP000315496"/>
    </source>
</evidence>
<keyword evidence="3" id="KW-0479">Metal-binding</keyword>
<evidence type="ECO:0000256" key="6">
    <source>
        <dbReference type="ARBA" id="ARBA00034078"/>
    </source>
</evidence>
<comment type="caution">
    <text evidence="8">The sequence shown here is derived from an EMBL/GenBank/DDBJ whole genome shotgun (WGS) entry which is preliminary data.</text>
</comment>
<protein>
    <submittedName>
        <fullName evidence="8">[2Fe-2S] ferredoxin</fullName>
    </submittedName>
</protein>
<keyword evidence="9" id="KW-1185">Reference proteome</keyword>
<dbReference type="PANTHER" id="PTHR23426:SF65">
    <property type="entry name" value="FERREDOXIN-2, MITOCHONDRIAL"/>
    <property type="match status" value="1"/>
</dbReference>
<evidence type="ECO:0000256" key="3">
    <source>
        <dbReference type="ARBA" id="ARBA00022723"/>
    </source>
</evidence>
<dbReference type="GO" id="GO:0005739">
    <property type="term" value="C:mitochondrion"/>
    <property type="evidence" value="ECO:0007669"/>
    <property type="project" value="TreeGrafter"/>
</dbReference>
<keyword evidence="2" id="KW-0001">2Fe-2S</keyword>
<evidence type="ECO:0000256" key="2">
    <source>
        <dbReference type="ARBA" id="ARBA00022714"/>
    </source>
</evidence>
<dbReference type="GO" id="GO:0046872">
    <property type="term" value="F:metal ion binding"/>
    <property type="evidence" value="ECO:0007669"/>
    <property type="project" value="UniProtKB-KW"/>
</dbReference>
<name>A0A4Z1TCC8_GIAMU</name>
<dbReference type="Proteomes" id="UP000315496">
    <property type="component" value="Chromosome 1"/>
</dbReference>
<dbReference type="SUPFAM" id="SSF54292">
    <property type="entry name" value="2Fe-2S ferredoxin-like"/>
    <property type="match status" value="1"/>
</dbReference>
<dbReference type="PANTHER" id="PTHR23426">
    <property type="entry name" value="FERREDOXIN/ADRENODOXIN"/>
    <property type="match status" value="1"/>
</dbReference>
<evidence type="ECO:0000256" key="1">
    <source>
        <dbReference type="ARBA" id="ARBA00010914"/>
    </source>
</evidence>
<dbReference type="AlphaFoldDB" id="A0A4Z1TCC8"/>
<dbReference type="EMBL" id="VDLU01000001">
    <property type="protein sequence ID" value="TNJ30229.1"/>
    <property type="molecule type" value="Genomic_DNA"/>
</dbReference>
<dbReference type="OrthoDB" id="268593at2759"/>
<sequence>MQDSVKFTVVADGASRTVVGAAGRSLLDVLKTAQVPIQDACEGHRGCGTCSVYLDGKSFRAVEPAEDDEEALLDGAPHRKPTSRLACALTLDKRLEGATVRIPPYNKNVLSESDILARSSQK</sequence>
<reference evidence="8 9" key="1">
    <citation type="submission" date="2019-05" db="EMBL/GenBank/DDBJ databases">
        <title>The compact genome of Giardia muris reveals important steps in the evolution of intestinal protozoan parasites.</title>
        <authorList>
            <person name="Xu F."/>
            <person name="Jimenez-Gonzalez A."/>
            <person name="Einarsson E."/>
            <person name="Astvaldsson A."/>
            <person name="Peirasmaki D."/>
            <person name="Eckmann L."/>
            <person name="Andersson J.O."/>
            <person name="Svard S.G."/>
            <person name="Jerlstrom-Hultqvist J."/>
        </authorList>
    </citation>
    <scope>NUCLEOTIDE SEQUENCE [LARGE SCALE GENOMIC DNA]</scope>
    <source>
        <strain evidence="8 9">Roberts-Thomson</strain>
    </source>
</reference>
<comment type="similarity">
    <text evidence="1">Belongs to the adrenodoxin/putidaredoxin family.</text>
</comment>
<keyword evidence="5" id="KW-0411">Iron-sulfur</keyword>
<dbReference type="InterPro" id="IPR001041">
    <property type="entry name" value="2Fe-2S_ferredoxin-type"/>
</dbReference>
<dbReference type="GO" id="GO:0051537">
    <property type="term" value="F:2 iron, 2 sulfur cluster binding"/>
    <property type="evidence" value="ECO:0007669"/>
    <property type="project" value="UniProtKB-KW"/>
</dbReference>
<keyword evidence="4" id="KW-0408">Iron</keyword>
<organism evidence="8 9">
    <name type="scientific">Giardia muris</name>
    <dbReference type="NCBI Taxonomy" id="5742"/>
    <lineage>
        <taxon>Eukaryota</taxon>
        <taxon>Metamonada</taxon>
        <taxon>Diplomonadida</taxon>
        <taxon>Hexamitidae</taxon>
        <taxon>Giardiinae</taxon>
        <taxon>Giardia</taxon>
    </lineage>
</organism>
<comment type="cofactor">
    <cofactor evidence="6">
        <name>[2Fe-2S] cluster</name>
        <dbReference type="ChEBI" id="CHEBI:190135"/>
    </cofactor>
</comment>
<dbReference type="CDD" id="cd00207">
    <property type="entry name" value="fer2"/>
    <property type="match status" value="1"/>
</dbReference>
<gene>
    <name evidence="8" type="ORF">GMRT_fx013</name>
</gene>
<dbReference type="Pfam" id="PF00111">
    <property type="entry name" value="Fer2"/>
    <property type="match status" value="1"/>
</dbReference>
<evidence type="ECO:0000256" key="5">
    <source>
        <dbReference type="ARBA" id="ARBA00023014"/>
    </source>
</evidence>
<dbReference type="Gene3D" id="3.10.20.30">
    <property type="match status" value="1"/>
</dbReference>
<evidence type="ECO:0000259" key="7">
    <source>
        <dbReference type="PROSITE" id="PS51085"/>
    </source>
</evidence>
<evidence type="ECO:0000313" key="8">
    <source>
        <dbReference type="EMBL" id="TNJ30229.1"/>
    </source>
</evidence>